<dbReference type="InterPro" id="IPR026444">
    <property type="entry name" value="Secre_tail"/>
</dbReference>
<dbReference type="NCBIfam" id="TIGR04183">
    <property type="entry name" value="Por_Secre_tail"/>
    <property type="match status" value="1"/>
</dbReference>
<feature type="signal peptide" evidence="2">
    <location>
        <begin position="1"/>
        <end position="16"/>
    </location>
</feature>
<proteinExistence type="predicted"/>
<evidence type="ECO:0000313" key="4">
    <source>
        <dbReference type="Proteomes" id="UP001598138"/>
    </source>
</evidence>
<feature type="region of interest" description="Disordered" evidence="1">
    <location>
        <begin position="390"/>
        <end position="419"/>
    </location>
</feature>
<organism evidence="3 4">
    <name type="scientific">Aquirufa avitistagni</name>
    <dbReference type="NCBI Taxonomy" id="3104728"/>
    <lineage>
        <taxon>Bacteria</taxon>
        <taxon>Pseudomonadati</taxon>
        <taxon>Bacteroidota</taxon>
        <taxon>Cytophagia</taxon>
        <taxon>Cytophagales</taxon>
        <taxon>Flectobacillaceae</taxon>
        <taxon>Aquirufa</taxon>
    </lineage>
</organism>
<feature type="compositionally biased region" description="Pro residues" evidence="1">
    <location>
        <begin position="393"/>
        <end position="417"/>
    </location>
</feature>
<dbReference type="RefSeq" id="WP_377981678.1">
    <property type="nucleotide sequence ID" value="NZ_JBBKXZ010000001.1"/>
</dbReference>
<keyword evidence="2" id="KW-0732">Signal</keyword>
<evidence type="ECO:0000256" key="1">
    <source>
        <dbReference type="SAM" id="MobiDB-lite"/>
    </source>
</evidence>
<reference evidence="3 4" key="1">
    <citation type="submission" date="2024-03" db="EMBL/GenBank/DDBJ databases">
        <title>Aquirufa genome sequencing.</title>
        <authorList>
            <person name="Pitt A."/>
            <person name="Hahn M.W."/>
        </authorList>
    </citation>
    <scope>NUCLEOTIDE SEQUENCE [LARGE SCALE GENOMIC DNA]</scope>
    <source>
        <strain evidence="3 4">OSTEICH-129V</strain>
    </source>
</reference>
<comment type="caution">
    <text evidence="3">The sequence shown here is derived from an EMBL/GenBank/DDBJ whole genome shotgun (WGS) entry which is preliminary data.</text>
</comment>
<gene>
    <name evidence="3" type="ORF">U0R10_00295</name>
</gene>
<name>A0ABW6DC76_9BACT</name>
<dbReference type="EMBL" id="JBBKXZ010000001">
    <property type="protein sequence ID" value="MFD3393048.1"/>
    <property type="molecule type" value="Genomic_DNA"/>
</dbReference>
<accession>A0ABW6DC76</accession>
<evidence type="ECO:0000313" key="3">
    <source>
        <dbReference type="EMBL" id="MFD3393048.1"/>
    </source>
</evidence>
<sequence>MKKLILFLAIPWGLLAQCPVISQQPSSQSDCETNSIRMMVVSNASQFQWEKKRPQDASFTNISGATQASYQIYPTGGTAHPSGTQYRVKLNASTCLVVSEPASITLHTITNILNPSICARGNGRLEAQIPTVNQASNFQWTVSVNNSPFQDLTDNATYAGTQTPNLSISQVRTEMDGYRYKIRMNFAISPNNDNEGSLVNLNQTTTCPRSSNDILLQVKTSPIPVHAASLYKGCIDQPITLNSTGCSPYTTQWYDRDGNPMSQGAKATVILSDPNPRIYTATCVKLGCESLPSRGTGAQAFVQPSAPLNAGTPESICVYLPITFKASGGTNNLWYLTATASTAVSTATQINVTGLTPASTVTRFVSQMVNNCESARTAINVRIKSSVECDTIPIPPNPPTPPTNPPTPLPETPPSTPDPVVEIPPAKEPEVPRISFTLSPNCGNETYQITVMGCPNTPQIFNQYGPEKLIGLGESTAISASFETYIQIRCPGTAAAPIQVTLPEIQRPAVSIETTYANFACSGDDIKLQAVLPAHTTIIGWELNGHLLAEQQVISGQLRPGFYQPVVQKNGCIHRGDGIYIEVHERPSPPEILLSATEICLGDTIQVRSNVNHLKWLNDAPVHGKFIGTSSGQFTFSAQTATDGVCWSEPNKPISLRVRSLPQTPAIISQRKAGFCAGDSTKLQADLPSEQYAWNSGERTQTRYSKTPEVNRVKYQDPNGCWSAWSDPISSFHFPAEPQPFIRAYPNRQFCQGAFVTIHATPAFRYAWNTGSSEDSIVVRNSEKITLKTQNEYGCWSIPSPPLTLLARQNPSSPILEKMGSYFLQARNLMDKPDRYVWKFNQVLLSDSLNQIKLFNTGIYTVNALKDYSLDKSLPITCKSESKFYLYTLPTELGGISIYPNPTQSSSISIEILNETLQSRIELIDFQGHLMQRWELGSSAFRHRIRLADQLANGNYILRFETDEGIKTRIISVMKN</sequence>
<feature type="chain" id="PRO_5046598304" evidence="2">
    <location>
        <begin position="17"/>
        <end position="976"/>
    </location>
</feature>
<protein>
    <submittedName>
        <fullName evidence="3">T9SS type A sorting domain-containing protein</fullName>
    </submittedName>
</protein>
<keyword evidence="4" id="KW-1185">Reference proteome</keyword>
<dbReference type="Proteomes" id="UP001598138">
    <property type="component" value="Unassembled WGS sequence"/>
</dbReference>
<evidence type="ECO:0000256" key="2">
    <source>
        <dbReference type="SAM" id="SignalP"/>
    </source>
</evidence>